<gene>
    <name evidence="2" type="ORF">QBC42DRAFT_349472</name>
</gene>
<accession>A0AAV9HDA0</accession>
<keyword evidence="3" id="KW-1185">Reference proteome</keyword>
<feature type="transmembrane region" description="Helical" evidence="1">
    <location>
        <begin position="387"/>
        <end position="411"/>
    </location>
</feature>
<keyword evidence="1" id="KW-1133">Transmembrane helix</keyword>
<evidence type="ECO:0000313" key="3">
    <source>
        <dbReference type="Proteomes" id="UP001321749"/>
    </source>
</evidence>
<dbReference type="AlphaFoldDB" id="A0AAV9HDA0"/>
<evidence type="ECO:0000256" key="1">
    <source>
        <dbReference type="SAM" id="Phobius"/>
    </source>
</evidence>
<reference evidence="2" key="1">
    <citation type="journal article" date="2023" name="Mol. Phylogenet. Evol.">
        <title>Genome-scale phylogeny and comparative genomics of the fungal order Sordariales.</title>
        <authorList>
            <person name="Hensen N."/>
            <person name="Bonometti L."/>
            <person name="Westerberg I."/>
            <person name="Brannstrom I.O."/>
            <person name="Guillou S."/>
            <person name="Cros-Aarteil S."/>
            <person name="Calhoun S."/>
            <person name="Haridas S."/>
            <person name="Kuo A."/>
            <person name="Mondo S."/>
            <person name="Pangilinan J."/>
            <person name="Riley R."/>
            <person name="LaButti K."/>
            <person name="Andreopoulos B."/>
            <person name="Lipzen A."/>
            <person name="Chen C."/>
            <person name="Yan M."/>
            <person name="Daum C."/>
            <person name="Ng V."/>
            <person name="Clum A."/>
            <person name="Steindorff A."/>
            <person name="Ohm R.A."/>
            <person name="Martin F."/>
            <person name="Silar P."/>
            <person name="Natvig D.O."/>
            <person name="Lalanne C."/>
            <person name="Gautier V."/>
            <person name="Ament-Velasquez S.L."/>
            <person name="Kruys A."/>
            <person name="Hutchinson M.I."/>
            <person name="Powell A.J."/>
            <person name="Barry K."/>
            <person name="Miller A.N."/>
            <person name="Grigoriev I.V."/>
            <person name="Debuchy R."/>
            <person name="Gladieux P."/>
            <person name="Hiltunen Thoren M."/>
            <person name="Johannesson H."/>
        </authorList>
    </citation>
    <scope>NUCLEOTIDE SEQUENCE</scope>
    <source>
        <strain evidence="2">PSN324</strain>
    </source>
</reference>
<organism evidence="2 3">
    <name type="scientific">Cladorrhinum samala</name>
    <dbReference type="NCBI Taxonomy" id="585594"/>
    <lineage>
        <taxon>Eukaryota</taxon>
        <taxon>Fungi</taxon>
        <taxon>Dikarya</taxon>
        <taxon>Ascomycota</taxon>
        <taxon>Pezizomycotina</taxon>
        <taxon>Sordariomycetes</taxon>
        <taxon>Sordariomycetidae</taxon>
        <taxon>Sordariales</taxon>
        <taxon>Podosporaceae</taxon>
        <taxon>Cladorrhinum</taxon>
    </lineage>
</organism>
<sequence>MNFTVWAPEGTTNHGDPTLYCVRPRWHDQATFFATNYLIHVATIPSAPGETWIETVSKMIACLLLPSFGITRAAPRIAALAGRERDDLLRAKKAGALCMVIRSGFAKDDSLPHSLGIATLARWGRRHPGNWDKDRECRITKTFSEMPSIVSNRTIHGVVKLPKGYELAQVPASVRLRPYKGDNLGDVSIGSTYNILKALFGVFQSIVAGITLYRSRGDQLDRFGYAAFGLSVAPYITMSVANLLGSVLCPEYPAMYLVHTPDMDLALQDPDAQFEGVVASLDTDPTGDAPCELETEASLRQIVTTVIAIVLTVTPIAIMGAISRFRRGKSTLTERGWIVSWIAAGAALSVMAQIMRLANILRRRSMTNDWVIRCREQTSAEYVRERVMMFLICALLWSPGVGGFVIVSYMLNEYGVCTKV</sequence>
<protein>
    <submittedName>
        <fullName evidence="2">Uncharacterized protein</fullName>
    </submittedName>
</protein>
<name>A0AAV9HDA0_9PEZI</name>
<keyword evidence="1" id="KW-0472">Membrane</keyword>
<comment type="caution">
    <text evidence="2">The sequence shown here is derived from an EMBL/GenBank/DDBJ whole genome shotgun (WGS) entry which is preliminary data.</text>
</comment>
<feature type="transmembrane region" description="Helical" evidence="1">
    <location>
        <begin position="302"/>
        <end position="325"/>
    </location>
</feature>
<reference evidence="2" key="2">
    <citation type="submission" date="2023-06" db="EMBL/GenBank/DDBJ databases">
        <authorList>
            <consortium name="Lawrence Berkeley National Laboratory"/>
            <person name="Mondo S.J."/>
            <person name="Hensen N."/>
            <person name="Bonometti L."/>
            <person name="Westerberg I."/>
            <person name="Brannstrom I.O."/>
            <person name="Guillou S."/>
            <person name="Cros-Aarteil S."/>
            <person name="Calhoun S."/>
            <person name="Haridas S."/>
            <person name="Kuo A."/>
            <person name="Pangilinan J."/>
            <person name="Riley R."/>
            <person name="Labutti K."/>
            <person name="Andreopoulos B."/>
            <person name="Lipzen A."/>
            <person name="Chen C."/>
            <person name="Yanf M."/>
            <person name="Daum C."/>
            <person name="Ng V."/>
            <person name="Clum A."/>
            <person name="Steindorff A."/>
            <person name="Ohm R."/>
            <person name="Martin F."/>
            <person name="Silar P."/>
            <person name="Natvig D."/>
            <person name="Lalanne C."/>
            <person name="Gautier V."/>
            <person name="Ament-Velasquez S.L."/>
            <person name="Kruys A."/>
            <person name="Hutchinson M.I."/>
            <person name="Powell A.J."/>
            <person name="Barry K."/>
            <person name="Miller A.N."/>
            <person name="Grigoriev I.V."/>
            <person name="Debuchy R."/>
            <person name="Gladieux P."/>
            <person name="Thoren M.H."/>
            <person name="Johannesson H."/>
        </authorList>
    </citation>
    <scope>NUCLEOTIDE SEQUENCE</scope>
    <source>
        <strain evidence="2">PSN324</strain>
    </source>
</reference>
<keyword evidence="1" id="KW-0812">Transmembrane</keyword>
<proteinExistence type="predicted"/>
<feature type="transmembrane region" description="Helical" evidence="1">
    <location>
        <begin position="225"/>
        <end position="248"/>
    </location>
</feature>
<evidence type="ECO:0000313" key="2">
    <source>
        <dbReference type="EMBL" id="KAK4458613.1"/>
    </source>
</evidence>
<feature type="transmembrane region" description="Helical" evidence="1">
    <location>
        <begin position="337"/>
        <end position="358"/>
    </location>
</feature>
<dbReference type="EMBL" id="MU865062">
    <property type="protein sequence ID" value="KAK4458613.1"/>
    <property type="molecule type" value="Genomic_DNA"/>
</dbReference>
<dbReference type="Proteomes" id="UP001321749">
    <property type="component" value="Unassembled WGS sequence"/>
</dbReference>